<dbReference type="InterPro" id="IPR044117">
    <property type="entry name" value="OBF_LigC-like"/>
</dbReference>
<dbReference type="InterPro" id="IPR044119">
    <property type="entry name" value="Adenylation_LigC-like"/>
</dbReference>
<comment type="similarity">
    <text evidence="1">Belongs to the ATP-dependent DNA ligase family.</text>
</comment>
<dbReference type="PANTHER" id="PTHR45674:SF4">
    <property type="entry name" value="DNA LIGASE 1"/>
    <property type="match status" value="1"/>
</dbReference>
<name>A0ABP6G184_9ACTN</name>
<proteinExistence type="inferred from homology"/>
<comment type="catalytic activity">
    <reaction evidence="4">
        <text>ATP + (deoxyribonucleotide)n-3'-hydroxyl + 5'-phospho-(deoxyribonucleotide)m = (deoxyribonucleotide)n+m + AMP + diphosphate.</text>
        <dbReference type="EC" id="6.5.1.1"/>
    </reaction>
</comment>
<dbReference type="Pfam" id="PF01068">
    <property type="entry name" value="DNA_ligase_A_M"/>
    <property type="match status" value="1"/>
</dbReference>
<accession>A0ABP6G184</accession>
<comment type="caution">
    <text evidence="7">The sequence shown here is derived from an EMBL/GenBank/DDBJ whole genome shotgun (WGS) entry which is preliminary data.</text>
</comment>
<dbReference type="CDD" id="cd07970">
    <property type="entry name" value="OBF_DNA_ligase_LigC"/>
    <property type="match status" value="1"/>
</dbReference>
<evidence type="ECO:0000256" key="3">
    <source>
        <dbReference type="ARBA" id="ARBA00022598"/>
    </source>
</evidence>
<dbReference type="InterPro" id="IPR012310">
    <property type="entry name" value="DNA_ligase_ATP-dep_cent"/>
</dbReference>
<dbReference type="GO" id="GO:0016874">
    <property type="term" value="F:ligase activity"/>
    <property type="evidence" value="ECO:0007669"/>
    <property type="project" value="UniProtKB-KW"/>
</dbReference>
<evidence type="ECO:0000256" key="1">
    <source>
        <dbReference type="ARBA" id="ARBA00007572"/>
    </source>
</evidence>
<dbReference type="CDD" id="cd07905">
    <property type="entry name" value="Adenylation_DNA_ligase_LigC"/>
    <property type="match status" value="1"/>
</dbReference>
<dbReference type="InterPro" id="IPR012309">
    <property type="entry name" value="DNA_ligase_ATP-dep_C"/>
</dbReference>
<protein>
    <recommendedName>
        <fullName evidence="2">DNA ligase (ATP)</fullName>
        <ecNumber evidence="2">6.5.1.1</ecNumber>
    </recommendedName>
</protein>
<reference evidence="8" key="1">
    <citation type="journal article" date="2019" name="Int. J. Syst. Evol. Microbiol.">
        <title>The Global Catalogue of Microorganisms (GCM) 10K type strain sequencing project: providing services to taxonomists for standard genome sequencing and annotation.</title>
        <authorList>
            <consortium name="The Broad Institute Genomics Platform"/>
            <consortium name="The Broad Institute Genome Sequencing Center for Infectious Disease"/>
            <person name="Wu L."/>
            <person name="Ma J."/>
        </authorList>
    </citation>
    <scope>NUCLEOTIDE SEQUENCE [LARGE SCALE GENOMIC DNA]</scope>
    <source>
        <strain evidence="8">JCM 4542</strain>
    </source>
</reference>
<evidence type="ECO:0000313" key="7">
    <source>
        <dbReference type="EMBL" id="GAA2710650.1"/>
    </source>
</evidence>
<evidence type="ECO:0000256" key="2">
    <source>
        <dbReference type="ARBA" id="ARBA00012727"/>
    </source>
</evidence>
<dbReference type="EMBL" id="BAAASL010000003">
    <property type="protein sequence ID" value="GAA2710650.1"/>
    <property type="molecule type" value="Genomic_DNA"/>
</dbReference>
<organism evidence="7 8">
    <name type="scientific">Streptomyces luteosporeus</name>
    <dbReference type="NCBI Taxonomy" id="173856"/>
    <lineage>
        <taxon>Bacteria</taxon>
        <taxon>Bacillati</taxon>
        <taxon>Actinomycetota</taxon>
        <taxon>Actinomycetes</taxon>
        <taxon>Kitasatosporales</taxon>
        <taxon>Streptomycetaceae</taxon>
        <taxon>Streptomyces</taxon>
    </lineage>
</organism>
<evidence type="ECO:0000313" key="8">
    <source>
        <dbReference type="Proteomes" id="UP001500886"/>
    </source>
</evidence>
<dbReference type="Gene3D" id="2.40.50.140">
    <property type="entry name" value="Nucleic acid-binding proteins"/>
    <property type="match status" value="1"/>
</dbReference>
<dbReference type="SUPFAM" id="SSF50249">
    <property type="entry name" value="Nucleic acid-binding proteins"/>
    <property type="match status" value="1"/>
</dbReference>
<dbReference type="InterPro" id="IPR050191">
    <property type="entry name" value="ATP-dep_DNA_ligase"/>
</dbReference>
<keyword evidence="8" id="KW-1185">Reference proteome</keyword>
<dbReference type="PANTHER" id="PTHR45674">
    <property type="entry name" value="DNA LIGASE 1/3 FAMILY MEMBER"/>
    <property type="match status" value="1"/>
</dbReference>
<dbReference type="Proteomes" id="UP001500886">
    <property type="component" value="Unassembled WGS sequence"/>
</dbReference>
<dbReference type="EC" id="6.5.1.1" evidence="2"/>
<evidence type="ECO:0000259" key="5">
    <source>
        <dbReference type="Pfam" id="PF01068"/>
    </source>
</evidence>
<evidence type="ECO:0000256" key="4">
    <source>
        <dbReference type="ARBA" id="ARBA00034003"/>
    </source>
</evidence>
<feature type="domain" description="ATP-dependent DNA ligase family profile" evidence="5">
    <location>
        <begin position="55"/>
        <end position="241"/>
    </location>
</feature>
<keyword evidence="3 7" id="KW-0436">Ligase</keyword>
<gene>
    <name evidence="7" type="ORF">GCM10010315_10890</name>
</gene>
<sequence>MDSRTVRSPTVSSMVSAMRFTLGRTGVRRLSAGGGPGRPPQSGIMDLPVMPPVEPMLAKLAPEIPPGMSYEAKWDGFRSIVFRDGAELELGSRTGRPLTRYFPELVAALLQQLPERCVVDGEIVVAREGRLDFDALLERIHPAASRVRHLAEVTPASFVAFDLLALGDASLMQEPQRRRREELTGALGGAHPPLFVAPSTGDLAVAQGWFEQFEGAGLDGVVAKPPELPYRPGRRVMVKVKHERTADCVVAGLRHHKSGPVVGSLLLGLYDGAGRLQHVGVCASFPMARRRQLMTELEPLVMPDATGHPWQEWANAEAQAAGRLPGGPSRWTGKKDLSWIPLRPERVVEVAYDHMQGDRFRHTAQFRRWRPDRDPDSCTYAQLVEPVRYDLAEVLGGA</sequence>
<feature type="domain" description="DNA ligase ATP-dependent C-terminal" evidence="6">
    <location>
        <begin position="260"/>
        <end position="373"/>
    </location>
</feature>
<dbReference type="Pfam" id="PF04679">
    <property type="entry name" value="DNA_ligase_A_C"/>
    <property type="match status" value="1"/>
</dbReference>
<dbReference type="InterPro" id="IPR012340">
    <property type="entry name" value="NA-bd_OB-fold"/>
</dbReference>
<dbReference type="SUPFAM" id="SSF56091">
    <property type="entry name" value="DNA ligase/mRNA capping enzyme, catalytic domain"/>
    <property type="match status" value="1"/>
</dbReference>
<dbReference type="NCBIfam" id="NF006078">
    <property type="entry name" value="PRK08224.1"/>
    <property type="match status" value="1"/>
</dbReference>
<dbReference type="Gene3D" id="3.30.470.30">
    <property type="entry name" value="DNA ligase/mRNA capping enzyme"/>
    <property type="match status" value="1"/>
</dbReference>
<evidence type="ECO:0000259" key="6">
    <source>
        <dbReference type="Pfam" id="PF04679"/>
    </source>
</evidence>